<proteinExistence type="predicted"/>
<name>A6HEP8_RAT</name>
<evidence type="ECO:0000313" key="1">
    <source>
        <dbReference type="EMBL" id="EDM04503.1"/>
    </source>
</evidence>
<accession>A6HEP8</accession>
<dbReference type="Proteomes" id="UP000234681">
    <property type="component" value="Chromosome 10"/>
</dbReference>
<gene>
    <name evidence="1" type="ORF">rCG_33759</name>
</gene>
<protein>
    <submittedName>
        <fullName evidence="1">RCG33759</fullName>
    </submittedName>
</protein>
<evidence type="ECO:0000313" key="2">
    <source>
        <dbReference type="Proteomes" id="UP000234681"/>
    </source>
</evidence>
<dbReference type="AlphaFoldDB" id="A6HEP8"/>
<organism evidence="1 2">
    <name type="scientific">Rattus norvegicus</name>
    <name type="common">Rat</name>
    <dbReference type="NCBI Taxonomy" id="10116"/>
    <lineage>
        <taxon>Eukaryota</taxon>
        <taxon>Metazoa</taxon>
        <taxon>Chordata</taxon>
        <taxon>Craniata</taxon>
        <taxon>Vertebrata</taxon>
        <taxon>Euteleostomi</taxon>
        <taxon>Mammalia</taxon>
        <taxon>Eutheria</taxon>
        <taxon>Euarchontoglires</taxon>
        <taxon>Glires</taxon>
        <taxon>Rodentia</taxon>
        <taxon>Myomorpha</taxon>
        <taxon>Muroidea</taxon>
        <taxon>Muridae</taxon>
        <taxon>Murinae</taxon>
        <taxon>Rattus</taxon>
    </lineage>
</organism>
<sequence>MVCRTHCGELGASLCVQNWQDLKTHPLKRRTAQLRTSLPSVIQFLKGSICHLGALLSGRDQSRSQQTTACRTGMLPIPQRYILLEHSMSYIR</sequence>
<dbReference type="EMBL" id="CH473948">
    <property type="protein sequence ID" value="EDM04503.1"/>
    <property type="molecule type" value="Genomic_DNA"/>
</dbReference>
<reference evidence="1 2" key="1">
    <citation type="submission" date="2005-07" db="EMBL/GenBank/DDBJ databases">
        <authorList>
            <person name="Mural R.J."/>
            <person name="Li P.W."/>
            <person name="Adams M.D."/>
            <person name="Amanatides P.G."/>
            <person name="Baden-Tillson H."/>
            <person name="Barnstead M."/>
            <person name="Chin S.H."/>
            <person name="Dew I."/>
            <person name="Evans C.A."/>
            <person name="Ferriera S."/>
            <person name="Flanigan M."/>
            <person name="Fosler C."/>
            <person name="Glodek A."/>
            <person name="Gu Z."/>
            <person name="Holt R.A."/>
            <person name="Jennings D."/>
            <person name="Kraft C.L."/>
            <person name="Lu F."/>
            <person name="Nguyen T."/>
            <person name="Nusskern D.R."/>
            <person name="Pfannkoch C.M."/>
            <person name="Sitter C."/>
            <person name="Sutton G.G."/>
            <person name="Venter J.C."/>
            <person name="Wang Z."/>
            <person name="Woodage T."/>
            <person name="Zheng X.H."/>
            <person name="Zhong F."/>
        </authorList>
    </citation>
    <scope>NUCLEOTIDE SEQUENCE [LARGE SCALE GENOMIC DNA]</scope>
    <source>
        <strain>BN</strain>
        <strain evidence="2">Sprague-Dawley</strain>
    </source>
</reference>